<evidence type="ECO:0008006" key="4">
    <source>
        <dbReference type="Google" id="ProtNLM"/>
    </source>
</evidence>
<accession>A0A0D2DNM5</accession>
<dbReference type="PANTHER" id="PTHR21581:SF6">
    <property type="entry name" value="TRAFFICKING PROTEIN PARTICLE COMPLEX SUBUNIT 12"/>
    <property type="match status" value="1"/>
</dbReference>
<dbReference type="EMBL" id="KN846972">
    <property type="protein sequence ID" value="KIW79336.1"/>
    <property type="molecule type" value="Genomic_DNA"/>
</dbReference>
<dbReference type="PANTHER" id="PTHR21581">
    <property type="entry name" value="D-ALANYL-D-ALANINE CARBOXYPEPTIDASE"/>
    <property type="match status" value="1"/>
</dbReference>
<organism evidence="2 3">
    <name type="scientific">Fonsecaea pedrosoi CBS 271.37</name>
    <dbReference type="NCBI Taxonomy" id="1442368"/>
    <lineage>
        <taxon>Eukaryota</taxon>
        <taxon>Fungi</taxon>
        <taxon>Dikarya</taxon>
        <taxon>Ascomycota</taxon>
        <taxon>Pezizomycotina</taxon>
        <taxon>Eurotiomycetes</taxon>
        <taxon>Chaetothyriomycetidae</taxon>
        <taxon>Chaetothyriales</taxon>
        <taxon>Herpotrichiellaceae</taxon>
        <taxon>Fonsecaea</taxon>
    </lineage>
</organism>
<dbReference type="AlphaFoldDB" id="A0A0D2DNM5"/>
<feature type="compositionally biased region" description="Basic residues" evidence="1">
    <location>
        <begin position="1"/>
        <end position="11"/>
    </location>
</feature>
<feature type="region of interest" description="Disordered" evidence="1">
    <location>
        <begin position="1"/>
        <end position="84"/>
    </location>
</feature>
<dbReference type="VEuPathDB" id="FungiDB:Z517_05948"/>
<evidence type="ECO:0000313" key="3">
    <source>
        <dbReference type="Proteomes" id="UP000053029"/>
    </source>
</evidence>
<name>A0A0D2DNM5_9EURO</name>
<gene>
    <name evidence="2" type="ORF">Z517_05948</name>
</gene>
<feature type="compositionally biased region" description="Polar residues" evidence="1">
    <location>
        <begin position="44"/>
        <end position="53"/>
    </location>
</feature>
<reference evidence="2 3" key="1">
    <citation type="submission" date="2015-01" db="EMBL/GenBank/DDBJ databases">
        <title>The Genome Sequence of Fonsecaea pedrosoi CBS 271.37.</title>
        <authorList>
            <consortium name="The Broad Institute Genomics Platform"/>
            <person name="Cuomo C."/>
            <person name="de Hoog S."/>
            <person name="Gorbushina A."/>
            <person name="Stielow B."/>
            <person name="Teixiera M."/>
            <person name="Abouelleil A."/>
            <person name="Chapman S.B."/>
            <person name="Priest M."/>
            <person name="Young S.K."/>
            <person name="Wortman J."/>
            <person name="Nusbaum C."/>
            <person name="Birren B."/>
        </authorList>
    </citation>
    <scope>NUCLEOTIDE SEQUENCE [LARGE SCALE GENOMIC DNA]</scope>
    <source>
        <strain evidence="2 3">CBS 271.37</strain>
    </source>
</reference>
<dbReference type="OrthoDB" id="428342at2759"/>
<protein>
    <recommendedName>
        <fullName evidence="4">Trafficking protein particle complex subunit 12</fullName>
    </recommendedName>
</protein>
<proteinExistence type="predicted"/>
<feature type="compositionally biased region" description="Polar residues" evidence="1">
    <location>
        <begin position="73"/>
        <end position="83"/>
    </location>
</feature>
<evidence type="ECO:0000313" key="2">
    <source>
        <dbReference type="EMBL" id="KIW79336.1"/>
    </source>
</evidence>
<dbReference type="GeneID" id="25305438"/>
<sequence length="467" mass="51535">MSSAHHSRKPSSRTALPRRTTKGPLDAPTDPLTLSTTPVPSPRNPTAQLSPKQEVSEPIEAAETATRRPPAPSDQQQVAQTEDVTAVEERDLSFLLDASIYHPLSQLEIPGPFRKPFLPPLKPETPLQTAMQHLDSLLSQCDFLRAAQLAGSILVSGTVGPTDVKSIFRLLEIRYSCLELSGNLLFAAQEAKALEDLSSGFYYDEPASERSADEDDLAGPHKVPSHIMPFSLRLQALRLQSIGFSDPRRGVSTLYDVALECREHLSSPHTSPEQRELWAERLSEVSIRVVNALIEMGDIDCAVRTLQDMKPRTDDHLALWTSRLTLLRMKMGDIVGTQKLIDSGKLGSQDRLVLGSLLAIAEGRYDDATAALSDNEASANSELAALVKQNLAVAYLYRGEVRRSRQILEKLVNDGHSFQTLTINLATIYDLTSDRSRELKTSMASQIASRQRDTGYLRAFVNADFKL</sequence>
<dbReference type="HOGENOM" id="CLU_022275_0_0_1"/>
<dbReference type="RefSeq" id="XP_013283144.1">
    <property type="nucleotide sequence ID" value="XM_013427690.1"/>
</dbReference>
<dbReference type="STRING" id="1442368.A0A0D2DNM5"/>
<dbReference type="Proteomes" id="UP000053029">
    <property type="component" value="Unassembled WGS sequence"/>
</dbReference>
<feature type="compositionally biased region" description="Low complexity" evidence="1">
    <location>
        <begin position="24"/>
        <end position="38"/>
    </location>
</feature>
<evidence type="ECO:0000256" key="1">
    <source>
        <dbReference type="SAM" id="MobiDB-lite"/>
    </source>
</evidence>
<dbReference type="GO" id="GO:0005794">
    <property type="term" value="C:Golgi apparatus"/>
    <property type="evidence" value="ECO:0007669"/>
    <property type="project" value="TreeGrafter"/>
</dbReference>
<dbReference type="GO" id="GO:0030008">
    <property type="term" value="C:TRAPP complex"/>
    <property type="evidence" value="ECO:0007669"/>
    <property type="project" value="TreeGrafter"/>
</dbReference>
<keyword evidence="3" id="KW-1185">Reference proteome</keyword>